<comment type="caution">
    <text evidence="1">The sequence shown here is derived from an EMBL/GenBank/DDBJ whole genome shotgun (WGS) entry which is preliminary data.</text>
</comment>
<name>A0ACB7HJR2_MANES</name>
<evidence type="ECO:0000313" key="2">
    <source>
        <dbReference type="Proteomes" id="UP000091857"/>
    </source>
</evidence>
<dbReference type="EMBL" id="CM004392">
    <property type="protein sequence ID" value="KAG8652220.1"/>
    <property type="molecule type" value="Genomic_DNA"/>
</dbReference>
<reference evidence="2" key="1">
    <citation type="journal article" date="2016" name="Nat. Biotechnol.">
        <title>Sequencing wild and cultivated cassava and related species reveals extensive interspecific hybridization and genetic diversity.</title>
        <authorList>
            <person name="Bredeson J.V."/>
            <person name="Lyons J.B."/>
            <person name="Prochnik S.E."/>
            <person name="Wu G.A."/>
            <person name="Ha C.M."/>
            <person name="Edsinger-Gonzales E."/>
            <person name="Grimwood J."/>
            <person name="Schmutz J."/>
            <person name="Rabbi I.Y."/>
            <person name="Egesi C."/>
            <person name="Nauluvula P."/>
            <person name="Lebot V."/>
            <person name="Ndunguru J."/>
            <person name="Mkamilo G."/>
            <person name="Bart R.S."/>
            <person name="Setter T.L."/>
            <person name="Gleadow R.M."/>
            <person name="Kulakow P."/>
            <person name="Ferguson M.E."/>
            <person name="Rounsley S."/>
            <person name="Rokhsar D.S."/>
        </authorList>
    </citation>
    <scope>NUCLEOTIDE SEQUENCE [LARGE SCALE GENOMIC DNA]</scope>
    <source>
        <strain evidence="2">cv. AM560-2</strain>
    </source>
</reference>
<proteinExistence type="predicted"/>
<protein>
    <submittedName>
        <fullName evidence="1">Uncharacterized protein</fullName>
    </submittedName>
</protein>
<gene>
    <name evidence="1" type="ORF">MANES_06G065151v8</name>
</gene>
<keyword evidence="2" id="KW-1185">Reference proteome</keyword>
<sequence>MRMASSVASLVVFGVLLGEILQGSLALVVNCNPLELSPCASAMTSSSPPSPICNMLQQYMKDPNLQKLVNSPNANKFAATCGSPFPNC</sequence>
<dbReference type="Proteomes" id="UP000091857">
    <property type="component" value="Chromosome 6"/>
</dbReference>
<organism evidence="1 2">
    <name type="scientific">Manihot esculenta</name>
    <name type="common">Cassava</name>
    <name type="synonym">Jatropha manihot</name>
    <dbReference type="NCBI Taxonomy" id="3983"/>
    <lineage>
        <taxon>Eukaryota</taxon>
        <taxon>Viridiplantae</taxon>
        <taxon>Streptophyta</taxon>
        <taxon>Embryophyta</taxon>
        <taxon>Tracheophyta</taxon>
        <taxon>Spermatophyta</taxon>
        <taxon>Magnoliopsida</taxon>
        <taxon>eudicotyledons</taxon>
        <taxon>Gunneridae</taxon>
        <taxon>Pentapetalae</taxon>
        <taxon>rosids</taxon>
        <taxon>fabids</taxon>
        <taxon>Malpighiales</taxon>
        <taxon>Euphorbiaceae</taxon>
        <taxon>Crotonoideae</taxon>
        <taxon>Manihoteae</taxon>
        <taxon>Manihot</taxon>
    </lineage>
</organism>
<evidence type="ECO:0000313" key="1">
    <source>
        <dbReference type="EMBL" id="KAG8652220.1"/>
    </source>
</evidence>
<accession>A0ACB7HJR2</accession>